<proteinExistence type="predicted"/>
<dbReference type="EMBL" id="UEYP01000002">
    <property type="protein sequence ID" value="SSC66591.1"/>
    <property type="molecule type" value="Genomic_DNA"/>
</dbReference>
<evidence type="ECO:0000313" key="2">
    <source>
        <dbReference type="Proteomes" id="UP000254764"/>
    </source>
</evidence>
<dbReference type="AlphaFoldDB" id="A0A376AFH6"/>
<evidence type="ECO:0008006" key="3">
    <source>
        <dbReference type="Google" id="ProtNLM"/>
    </source>
</evidence>
<dbReference type="InterPro" id="IPR040442">
    <property type="entry name" value="Pyrv_kinase-like_dom_sf"/>
</dbReference>
<dbReference type="Proteomes" id="UP000254764">
    <property type="component" value="Unassembled WGS sequence"/>
</dbReference>
<gene>
    <name evidence="1" type="ORF">RHIZ70_2299</name>
</gene>
<evidence type="ECO:0000313" key="1">
    <source>
        <dbReference type="EMBL" id="SSC66591.1"/>
    </source>
</evidence>
<dbReference type="SUPFAM" id="SSF51621">
    <property type="entry name" value="Phosphoenolpyruvate/pyruvate domain"/>
    <property type="match status" value="1"/>
</dbReference>
<dbReference type="GO" id="GO:0003824">
    <property type="term" value="F:catalytic activity"/>
    <property type="evidence" value="ECO:0007669"/>
    <property type="project" value="InterPro"/>
</dbReference>
<keyword evidence="2" id="KW-1185">Reference proteome</keyword>
<reference evidence="2" key="1">
    <citation type="submission" date="2018-07" db="EMBL/GenBank/DDBJ databases">
        <authorList>
            <person name="Peiro R."/>
            <person name="Begona"/>
            <person name="Cbmso G."/>
            <person name="Lopez M."/>
            <person name="Gonzalez S."/>
        </authorList>
    </citation>
    <scope>NUCLEOTIDE SEQUENCE [LARGE SCALE GENOMIC DNA]</scope>
</reference>
<accession>A0A376AFH6</accession>
<name>A0A376AFH6_9HYPH</name>
<protein>
    <recommendedName>
        <fullName evidence="3">HpcH/HpaI aldolase/citrate lyase domain-containing protein</fullName>
    </recommendedName>
</protein>
<dbReference type="Gene3D" id="3.20.20.60">
    <property type="entry name" value="Phosphoenolpyruvate-binding domains"/>
    <property type="match status" value="1"/>
</dbReference>
<sequence length="216" mass="22158">MAPSADALVTIPGGSIADWQAAALFMTHRRDVDGETPLLALVDSSLDNDALDERLEILIPARPDGIVLSGVADGTELQRLDVALAVAEAMAGREPGETPLIAMIGDNASGLLSFASFAGRTPRLRAVGRAATALAAELQVPGSPDQQGDESAPVALSRGLTLLGAAKARVAALDWLDPSLAGEDLERACAAARRDGFTALITETSDHLPAIAAAYG</sequence>
<dbReference type="InterPro" id="IPR015813">
    <property type="entry name" value="Pyrv/PenolPyrv_kinase-like_dom"/>
</dbReference>
<organism evidence="1 2">
    <name type="scientific">Ciceribacter selenitireducens ATCC BAA-1503</name>
    <dbReference type="NCBI Taxonomy" id="1336235"/>
    <lineage>
        <taxon>Bacteria</taxon>
        <taxon>Pseudomonadati</taxon>
        <taxon>Pseudomonadota</taxon>
        <taxon>Alphaproteobacteria</taxon>
        <taxon>Hyphomicrobiales</taxon>
        <taxon>Rhizobiaceae</taxon>
        <taxon>Ciceribacter</taxon>
    </lineage>
</organism>